<dbReference type="EMBL" id="DQ322651">
    <property type="protein sequence ID" value="ABC67399.1"/>
    <property type="molecule type" value="Genomic_DNA"/>
</dbReference>
<organism evidence="1">
    <name type="scientific">Streptomyces sp. FR1</name>
    <dbReference type="NCBI Taxonomy" id="349971"/>
    <lineage>
        <taxon>Bacteria</taxon>
        <taxon>Bacillati</taxon>
        <taxon>Actinomycetota</taxon>
        <taxon>Actinomycetes</taxon>
        <taxon>Kitasatosporales</taxon>
        <taxon>Streptomycetaceae</taxon>
        <taxon>Streptomyces</taxon>
    </lineage>
</organism>
<gene>
    <name evidence="1" type="ORF">pFRL1.11</name>
</gene>
<evidence type="ECO:0000313" key="1">
    <source>
        <dbReference type="EMBL" id="ABC67399.1"/>
    </source>
</evidence>
<name>Q2LER6_9ACTN</name>
<dbReference type="RefSeq" id="WP_012477040.1">
    <property type="nucleotide sequence ID" value="NC_010851.1"/>
</dbReference>
<dbReference type="AlphaFoldDB" id="Q2LER6"/>
<proteinExistence type="predicted"/>
<keyword evidence="1" id="KW-0614">Plasmid</keyword>
<reference evidence="1" key="1">
    <citation type="journal article" date="2006" name="Appl. Environ. Microbiol.">
        <title>Diversity of telomere palindromic sequences and replication genes among Streptomyces linear plasmids.</title>
        <authorList>
            <person name="Zhang R."/>
            <person name="Yang Y."/>
            <person name="Fang P."/>
            <person name="Jiang C."/>
            <person name="Xu L."/>
            <person name="Zhu Y."/>
            <person name="Shen M."/>
            <person name="Xia H."/>
            <person name="Zhao J."/>
            <person name="Chen T."/>
            <person name="Qin Z."/>
        </authorList>
    </citation>
    <scope>NUCLEOTIDE SEQUENCE</scope>
    <source>
        <strain evidence="1">FR1</strain>
        <plasmid evidence="1">pFRL1</plasmid>
    </source>
</reference>
<protein>
    <submittedName>
        <fullName evidence="1">Uncharacterized protein</fullName>
    </submittedName>
</protein>
<sequence>MWAVHRDPNDVLMETFAETFGERPGDWPDGVLLAIPYFGIVLQCLGDENMDEDETADFLRRAEAALLDDTPALFPSTAYSDRLAANLPSWWSAHCDRSACRLSAWIALTGVHRLLDGDDRDVFRLCIAAALSACELIEERRIRANVQAFSKRVAQLSANRG</sequence>
<accession>Q2LER6</accession>
<geneLocation type="plasmid" evidence="1">
    <name>pFRL1</name>
</geneLocation>